<dbReference type="RefSeq" id="WP_093355571.1">
    <property type="nucleotide sequence ID" value="NZ_FOUY01000062.1"/>
</dbReference>
<protein>
    <recommendedName>
        <fullName evidence="4">DUF3040 domain-containing protein</fullName>
    </recommendedName>
</protein>
<keyword evidence="1" id="KW-0812">Transmembrane</keyword>
<evidence type="ECO:0008006" key="4">
    <source>
        <dbReference type="Google" id="ProtNLM"/>
    </source>
</evidence>
<keyword evidence="3" id="KW-1185">Reference proteome</keyword>
<keyword evidence="1" id="KW-0472">Membrane</keyword>
<reference evidence="2 3" key="1">
    <citation type="submission" date="2016-10" db="EMBL/GenBank/DDBJ databases">
        <authorList>
            <person name="de Groot N.N."/>
        </authorList>
    </citation>
    <scope>NUCLEOTIDE SEQUENCE [LARGE SCALE GENOMIC DNA]</scope>
    <source>
        <strain evidence="2 3">CGMCC 4.1877</strain>
    </source>
</reference>
<evidence type="ECO:0000256" key="1">
    <source>
        <dbReference type="SAM" id="Phobius"/>
    </source>
</evidence>
<dbReference type="EMBL" id="FOUY01000062">
    <property type="protein sequence ID" value="SFO46088.1"/>
    <property type="molecule type" value="Genomic_DNA"/>
</dbReference>
<dbReference type="Proteomes" id="UP000199614">
    <property type="component" value="Unassembled WGS sequence"/>
</dbReference>
<feature type="transmembrane region" description="Helical" evidence="1">
    <location>
        <begin position="61"/>
        <end position="78"/>
    </location>
</feature>
<dbReference type="Pfam" id="PF11239">
    <property type="entry name" value="DUF3040"/>
    <property type="match status" value="1"/>
</dbReference>
<keyword evidence="1" id="KW-1133">Transmembrane helix</keyword>
<evidence type="ECO:0000313" key="2">
    <source>
        <dbReference type="EMBL" id="SFO46088.1"/>
    </source>
</evidence>
<evidence type="ECO:0000313" key="3">
    <source>
        <dbReference type="Proteomes" id="UP000199614"/>
    </source>
</evidence>
<accession>A0A1I5HCN3</accession>
<organism evidence="2 3">
    <name type="scientific">Pseudonocardia ammonioxydans</name>
    <dbReference type="NCBI Taxonomy" id="260086"/>
    <lineage>
        <taxon>Bacteria</taxon>
        <taxon>Bacillati</taxon>
        <taxon>Actinomycetota</taxon>
        <taxon>Actinomycetes</taxon>
        <taxon>Pseudonocardiales</taxon>
        <taxon>Pseudonocardiaceae</taxon>
        <taxon>Pseudonocardia</taxon>
    </lineage>
</organism>
<gene>
    <name evidence="2" type="ORF">SAMN05216207_106218</name>
</gene>
<dbReference type="AlphaFoldDB" id="A0A1I5HCN3"/>
<dbReference type="InterPro" id="IPR021401">
    <property type="entry name" value="DUF3040"/>
</dbReference>
<sequence length="101" mass="11301">MLNDRDRQLLDEMERHLTTTSPALVRRFERPQRWWVWGLPGAVLVAGLVVVLGLVLLGLPAHALVIAAVSAWPLARLLRRRRLASEPEHRPDGRGTADSSP</sequence>
<name>A0A1I5HCN3_PSUAM</name>
<proteinExistence type="predicted"/>
<feature type="transmembrane region" description="Helical" evidence="1">
    <location>
        <begin position="34"/>
        <end position="55"/>
    </location>
</feature>